<dbReference type="EMBL" id="LTAO01000001">
    <property type="protein sequence ID" value="KYG35301.1"/>
    <property type="molecule type" value="Genomic_DNA"/>
</dbReference>
<keyword evidence="1" id="KW-0812">Transmembrane</keyword>
<feature type="transmembrane region" description="Helical" evidence="1">
    <location>
        <begin position="20"/>
        <end position="48"/>
    </location>
</feature>
<gene>
    <name evidence="2" type="ORF">AZF04_02905</name>
</gene>
<feature type="transmembrane region" description="Helical" evidence="1">
    <location>
        <begin position="80"/>
        <end position="100"/>
    </location>
</feature>
<dbReference type="Proteomes" id="UP000075806">
    <property type="component" value="Unassembled WGS sequence"/>
</dbReference>
<reference evidence="2" key="1">
    <citation type="submission" date="2016-02" db="EMBL/GenBank/DDBJ databases">
        <title>Genome sequence of Bacillus trypoxylicola KCTC 13244(T).</title>
        <authorList>
            <person name="Jeong H."/>
            <person name="Park S.-H."/>
            <person name="Choi S.-K."/>
        </authorList>
    </citation>
    <scope>NUCLEOTIDE SEQUENCE [LARGE SCALE GENOMIC DNA]</scope>
    <source>
        <strain evidence="2">KCTC 13244</strain>
    </source>
</reference>
<proteinExistence type="predicted"/>
<dbReference type="AlphaFoldDB" id="A0A162FCN2"/>
<keyword evidence="3" id="KW-1185">Reference proteome</keyword>
<feature type="transmembrane region" description="Helical" evidence="1">
    <location>
        <begin position="106"/>
        <end position="134"/>
    </location>
</feature>
<protein>
    <recommendedName>
        <fullName evidence="4">DUF624 domain-containing protein</fullName>
    </recommendedName>
</protein>
<evidence type="ECO:0000313" key="3">
    <source>
        <dbReference type="Proteomes" id="UP000075806"/>
    </source>
</evidence>
<name>A0A162FCN2_9BACI</name>
<dbReference type="Pfam" id="PF04854">
    <property type="entry name" value="DUF624"/>
    <property type="match status" value="1"/>
</dbReference>
<evidence type="ECO:0008006" key="4">
    <source>
        <dbReference type="Google" id="ProtNLM"/>
    </source>
</evidence>
<feature type="transmembrane region" description="Helical" evidence="1">
    <location>
        <begin position="146"/>
        <end position="171"/>
    </location>
</feature>
<dbReference type="STRING" id="519424.AZF04_02905"/>
<accession>A0A162FCN2</accession>
<keyword evidence="1" id="KW-1133">Transmembrane helix</keyword>
<keyword evidence="1" id="KW-0472">Membrane</keyword>
<evidence type="ECO:0000256" key="1">
    <source>
        <dbReference type="SAM" id="Phobius"/>
    </source>
</evidence>
<evidence type="ECO:0000313" key="2">
    <source>
        <dbReference type="EMBL" id="KYG35301.1"/>
    </source>
</evidence>
<dbReference type="RefSeq" id="WP_061947461.1">
    <property type="nucleotide sequence ID" value="NZ_LTAO01000001.1"/>
</dbReference>
<feature type="transmembrane region" description="Helical" evidence="1">
    <location>
        <begin position="177"/>
        <end position="199"/>
    </location>
</feature>
<dbReference type="OrthoDB" id="2182676at2"/>
<organism evidence="2 3">
    <name type="scientific">Alkalihalobacillus trypoxylicola</name>
    <dbReference type="NCBI Taxonomy" id="519424"/>
    <lineage>
        <taxon>Bacteria</taxon>
        <taxon>Bacillati</taxon>
        <taxon>Bacillota</taxon>
        <taxon>Bacilli</taxon>
        <taxon>Bacillales</taxon>
        <taxon>Bacillaceae</taxon>
        <taxon>Alkalihalobacillus</taxon>
    </lineage>
</organism>
<comment type="caution">
    <text evidence="2">The sequence shown here is derived from an EMBL/GenBank/DDBJ whole genome shotgun (WGS) entry which is preliminary data.</text>
</comment>
<sequence>MQMTGFMGSFYRISEWIMRLAIINLLWILFTLVGLVVFGVVPATIALFTVIRKWLLKEPDIPIFKTFVNAFKKDFIKGNLLGLILGALAYIIYIDYQYLLIIENPIFYSILFVGLVFISIAYSVLLFNIFPVYVHFDIKFMQHIKYAILIGIMNLHITISMFGCLYLVYLLNIYIPGIIPFFSVSLAGFVCMFFGNLAFKRLEAKQQKILEKEAIARQA</sequence>
<dbReference type="InterPro" id="IPR006938">
    <property type="entry name" value="DUF624"/>
</dbReference>